<dbReference type="InterPro" id="IPR014729">
    <property type="entry name" value="Rossmann-like_a/b/a_fold"/>
</dbReference>
<name>A0A6B2G674_MYXSQ</name>
<reference evidence="5" key="1">
    <citation type="submission" date="2018-11" db="EMBL/GenBank/DDBJ databases">
        <title>Myxobolus squamalis genome and transcriptome.</title>
        <authorList>
            <person name="Yahalomi D."/>
            <person name="Atkinson S.D."/>
            <person name="Neuhof M."/>
            <person name="Chang E.S."/>
            <person name="Philippe H."/>
            <person name="Cartwright P."/>
            <person name="Bartholomew J.L."/>
            <person name="Huchon D."/>
        </authorList>
    </citation>
    <scope>NUCLEOTIDE SEQUENCE</scope>
    <source>
        <strain evidence="5">71B08</strain>
        <tissue evidence="5">Whole</tissue>
    </source>
</reference>
<evidence type="ECO:0000313" key="5">
    <source>
        <dbReference type="EMBL" id="NDJ97745.1"/>
    </source>
</evidence>
<evidence type="ECO:0000259" key="4">
    <source>
        <dbReference type="Pfam" id="PF00733"/>
    </source>
</evidence>
<dbReference type="CDD" id="cd01991">
    <property type="entry name" value="Asn_synthase_B_C"/>
    <property type="match status" value="1"/>
</dbReference>
<proteinExistence type="predicted"/>
<dbReference type="Gene3D" id="3.40.50.620">
    <property type="entry name" value="HUPs"/>
    <property type="match status" value="1"/>
</dbReference>
<evidence type="ECO:0000256" key="2">
    <source>
        <dbReference type="ARBA" id="ARBA00022888"/>
    </source>
</evidence>
<dbReference type="PANTHER" id="PTHR45937">
    <property type="entry name" value="ASPARAGINE SYNTHETASE DOMAIN-CONTAINING PROTEIN 1"/>
    <property type="match status" value="1"/>
</dbReference>
<dbReference type="PANTHER" id="PTHR45937:SF1">
    <property type="entry name" value="ASPARAGINE SYNTHETASE DOMAIN-CONTAINING PROTEIN 1"/>
    <property type="match status" value="1"/>
</dbReference>
<dbReference type="InterPro" id="IPR001962">
    <property type="entry name" value="Asn_synthase"/>
</dbReference>
<organism evidence="5">
    <name type="scientific">Myxobolus squamalis</name>
    <name type="common">Myxosporean</name>
    <dbReference type="NCBI Taxonomy" id="59785"/>
    <lineage>
        <taxon>Eukaryota</taxon>
        <taxon>Metazoa</taxon>
        <taxon>Cnidaria</taxon>
        <taxon>Myxozoa</taxon>
        <taxon>Myxosporea</taxon>
        <taxon>Bivalvulida</taxon>
        <taxon>Platysporina</taxon>
        <taxon>Myxobolidae</taxon>
        <taxon>Myxobolus</taxon>
    </lineage>
</organism>
<evidence type="ECO:0000256" key="1">
    <source>
        <dbReference type="ARBA" id="ARBA00022605"/>
    </source>
</evidence>
<sequence length="161" mass="18324">MDGDKMIMDTEKYVSSSKVLLSGLGADELLCGYDQYYHCYERYGEAGVLEKLNQDIAGLHHRNLGRDDRCCSDHAREIRFPYLDDKFVDFCQQIPVSFKLDMSKPKGVGNKIILRHAALNYGLPKELCFKLKKAFQFGSQFVRVSKSIGPAKNLSIYLITD</sequence>
<accession>A0A6B2G674</accession>
<keyword evidence="1" id="KW-0028">Amino-acid biosynthesis</keyword>
<dbReference type="GO" id="GO:0004066">
    <property type="term" value="F:asparagine synthase (glutamine-hydrolyzing) activity"/>
    <property type="evidence" value="ECO:0007669"/>
    <property type="project" value="InterPro"/>
</dbReference>
<dbReference type="InterPro" id="IPR051857">
    <property type="entry name" value="Asn_synthetase_domain"/>
</dbReference>
<dbReference type="Pfam" id="PF00733">
    <property type="entry name" value="Asn_synthase"/>
    <property type="match status" value="1"/>
</dbReference>
<dbReference type="GO" id="GO:0006529">
    <property type="term" value="P:asparagine biosynthetic process"/>
    <property type="evidence" value="ECO:0007669"/>
    <property type="project" value="UniProtKB-KW"/>
</dbReference>
<keyword evidence="2" id="KW-0061">Asparagine biosynthesis</keyword>
<evidence type="ECO:0000256" key="3">
    <source>
        <dbReference type="ARBA" id="ARBA00022962"/>
    </source>
</evidence>
<dbReference type="EMBL" id="GHBR01003529">
    <property type="protein sequence ID" value="NDJ97745.1"/>
    <property type="molecule type" value="Transcribed_RNA"/>
</dbReference>
<dbReference type="AlphaFoldDB" id="A0A6B2G674"/>
<feature type="domain" description="Asparagine synthetase" evidence="4">
    <location>
        <begin position="54"/>
        <end position="137"/>
    </location>
</feature>
<dbReference type="SUPFAM" id="SSF52402">
    <property type="entry name" value="Adenine nucleotide alpha hydrolases-like"/>
    <property type="match status" value="1"/>
</dbReference>
<keyword evidence="3" id="KW-0315">Glutamine amidotransferase</keyword>
<protein>
    <submittedName>
        <fullName evidence="5">Asparagine synthetase domain-containing protein 1 (Trinotate prediction)</fullName>
    </submittedName>
</protein>